<dbReference type="Pfam" id="PF20789">
    <property type="entry name" value="4HBT_3C"/>
    <property type="match status" value="1"/>
</dbReference>
<accession>A0A853B8A9</accession>
<dbReference type="Proteomes" id="UP000549616">
    <property type="component" value="Unassembled WGS sequence"/>
</dbReference>
<keyword evidence="4" id="KW-1185">Reference proteome</keyword>
<dbReference type="Gene3D" id="2.40.160.210">
    <property type="entry name" value="Acyl-CoA thioesterase, double hotdog domain"/>
    <property type="match status" value="1"/>
</dbReference>
<reference evidence="3 4" key="1">
    <citation type="submission" date="2020-07" db="EMBL/GenBank/DDBJ databases">
        <title>Sequencing the genomes of 1000 actinobacteria strains.</title>
        <authorList>
            <person name="Klenk H.-P."/>
        </authorList>
    </citation>
    <scope>NUCLEOTIDE SEQUENCE [LARGE SCALE GENOMIC DNA]</scope>
    <source>
        <strain evidence="3 4">DSM 104006</strain>
    </source>
</reference>
<dbReference type="PANTHER" id="PTHR38110">
    <property type="entry name" value="CHROMOSOME 23, WHOLE GENOME SHOTGUN SEQUENCE"/>
    <property type="match status" value="1"/>
</dbReference>
<evidence type="ECO:0000313" key="4">
    <source>
        <dbReference type="Proteomes" id="UP000549616"/>
    </source>
</evidence>
<sequence>MTEQATTTFADVTRVEEIAPGRFTAEAHPEWTIGGKPNGGYLLAILGAAASRSAAHQDVLAASAHYLRAPKPGPVEVAVEVLRAGRSASQARARLTQDDTPCVEAMFTLGALTADTEPYWSAGAPEPQGREYAGCVPVTGPAGGGTGPVIMDQIDLRIQPEDLAFGRGTPTGAGVLRGWLGLPGGADFDPLSLLYAVDAFPPATMDIVLTGWVPTLELTAYVRALPAPGPVRVLHKAQLIEGGRVDEACFVWDSRGRLVAQATQLAGIRLDPPA</sequence>
<organism evidence="3 4">
    <name type="scientific">Amycolatopsis endophytica</name>
    <dbReference type="NCBI Taxonomy" id="860233"/>
    <lineage>
        <taxon>Bacteria</taxon>
        <taxon>Bacillati</taxon>
        <taxon>Actinomycetota</taxon>
        <taxon>Actinomycetes</taxon>
        <taxon>Pseudonocardiales</taxon>
        <taxon>Pseudonocardiaceae</taxon>
        <taxon>Amycolatopsis</taxon>
    </lineage>
</organism>
<dbReference type="InterPro" id="IPR049449">
    <property type="entry name" value="TesB_ACOT8-like_N"/>
</dbReference>
<dbReference type="SUPFAM" id="SSF54637">
    <property type="entry name" value="Thioesterase/thiol ester dehydrase-isomerase"/>
    <property type="match status" value="2"/>
</dbReference>
<dbReference type="EMBL" id="JACCFK010000001">
    <property type="protein sequence ID" value="NYI91553.1"/>
    <property type="molecule type" value="Genomic_DNA"/>
</dbReference>
<evidence type="ECO:0000313" key="3">
    <source>
        <dbReference type="EMBL" id="NYI91553.1"/>
    </source>
</evidence>
<comment type="caution">
    <text evidence="3">The sequence shown here is derived from an EMBL/GenBank/DDBJ whole genome shotgun (WGS) entry which is preliminary data.</text>
</comment>
<dbReference type="Pfam" id="PF13622">
    <property type="entry name" value="4HBT_3"/>
    <property type="match status" value="1"/>
</dbReference>
<feature type="domain" description="Acyl-CoA thioesterase-like N-terminal HotDog" evidence="1">
    <location>
        <begin position="28"/>
        <end position="109"/>
    </location>
</feature>
<dbReference type="PANTHER" id="PTHR38110:SF1">
    <property type="entry name" value="THIOESTERASE DOMAIN-CONTAINING PROTEIN"/>
    <property type="match status" value="1"/>
</dbReference>
<dbReference type="RefSeq" id="WP_179775425.1">
    <property type="nucleotide sequence ID" value="NZ_JACCFK010000001.1"/>
</dbReference>
<dbReference type="InterPro" id="IPR042171">
    <property type="entry name" value="Acyl-CoA_hotdog"/>
</dbReference>
<dbReference type="AlphaFoldDB" id="A0A853B8A9"/>
<dbReference type="InterPro" id="IPR052389">
    <property type="entry name" value="Sec_Metab_Biosynth-Assoc"/>
</dbReference>
<dbReference type="InterPro" id="IPR029069">
    <property type="entry name" value="HotDog_dom_sf"/>
</dbReference>
<gene>
    <name evidence="3" type="ORF">HNR02_004876</name>
</gene>
<evidence type="ECO:0000259" key="1">
    <source>
        <dbReference type="Pfam" id="PF13622"/>
    </source>
</evidence>
<evidence type="ECO:0000259" key="2">
    <source>
        <dbReference type="Pfam" id="PF20789"/>
    </source>
</evidence>
<protein>
    <recommendedName>
        <fullName evidence="5">Thioesterase family protein</fullName>
    </recommendedName>
</protein>
<evidence type="ECO:0008006" key="5">
    <source>
        <dbReference type="Google" id="ProtNLM"/>
    </source>
</evidence>
<name>A0A853B8A9_9PSEU</name>
<proteinExistence type="predicted"/>
<feature type="domain" description="Acyl-CoA thioesterase-like C-terminal" evidence="2">
    <location>
        <begin position="135"/>
        <end position="266"/>
    </location>
</feature>
<dbReference type="InterPro" id="IPR049450">
    <property type="entry name" value="ACOT8-like_C"/>
</dbReference>